<keyword evidence="3" id="KW-1185">Reference proteome</keyword>
<dbReference type="OrthoDB" id="3035230at2759"/>
<evidence type="ECO:0000313" key="3">
    <source>
        <dbReference type="Proteomes" id="UP000256645"/>
    </source>
</evidence>
<evidence type="ECO:0000256" key="1">
    <source>
        <dbReference type="SAM" id="MobiDB-lite"/>
    </source>
</evidence>
<name>A0A3D8S1I4_9HELO</name>
<evidence type="ECO:0000313" key="2">
    <source>
        <dbReference type="EMBL" id="RDW80116.1"/>
    </source>
</evidence>
<dbReference type="AlphaFoldDB" id="A0A3D8S1I4"/>
<dbReference type="Proteomes" id="UP000256645">
    <property type="component" value="Unassembled WGS sequence"/>
</dbReference>
<sequence length="641" mass="72099">MQPQQIMETTEKDYDDDFEMIDPPVAQGDDAPSLTSASSVTLMEDTTVPAYHSHGCGNPYCQLSHVSASEERASDRAIEPLLEAMQATAEYLLQAKGPIFHAKLDTSVKLEKSTIVAETFLSGLPAQYRRVMNCRACKQFMRQYGDLCIVSDDGTLVPLYWPVNDAVTAHYKKSVSDVRELFENKAVGNEFRIYSGKSRIIGTPRTGEWTHMSINLKNVPLAEHYTDSQDTNTTYTMLDRILDDNSTAVIDRVFHIIQNDQLPYAQSHKAPVAWLKQTNDALAKLQLEGTQKQNLVTRYSREAFVGCISSLRGGMIGYLFECVREGQDMSTLKVNWETKANPLNYLRPTAAPSTGNVESAEKIFGRIGYTPRDLERQYLTTDQIPKRAIIWSEEETAILDGEAEVEQLSKKPTKLFGSVLPATRRTKGNASLDFSNVLTTKISMRKLVLKVLPDVEYIEAFVPAEPIGPFFFTTGHEGTKPIMSFHGEGSHTASWYTWGARGPSQNANLKAGTWVPVTHLITFPHMWDEFDSPTDCFDDEKVDAFKYLRHDISLLFCMKDCKETSSHRELCLFPTLLRGEFHSVRKTIEAFSNKGNIEQPDKNKQQVAGLCFRKNDNSPEIKVRIKTKGGQLSSYAITIFE</sequence>
<organism evidence="2 3">
    <name type="scientific">Coleophoma cylindrospora</name>
    <dbReference type="NCBI Taxonomy" id="1849047"/>
    <lineage>
        <taxon>Eukaryota</taxon>
        <taxon>Fungi</taxon>
        <taxon>Dikarya</taxon>
        <taxon>Ascomycota</taxon>
        <taxon>Pezizomycotina</taxon>
        <taxon>Leotiomycetes</taxon>
        <taxon>Helotiales</taxon>
        <taxon>Dermateaceae</taxon>
        <taxon>Coleophoma</taxon>
    </lineage>
</organism>
<feature type="region of interest" description="Disordered" evidence="1">
    <location>
        <begin position="1"/>
        <end position="35"/>
    </location>
</feature>
<comment type="caution">
    <text evidence="2">The sequence shown here is derived from an EMBL/GenBank/DDBJ whole genome shotgun (WGS) entry which is preliminary data.</text>
</comment>
<accession>A0A3D8S1I4</accession>
<reference evidence="2 3" key="1">
    <citation type="journal article" date="2018" name="IMA Fungus">
        <title>IMA Genome-F 9: Draft genome sequence of Annulohypoxylon stygium, Aspergillus mulundensis, Berkeleyomyces basicola (syn. Thielaviopsis basicola), Ceratocystis smalleyi, two Cercospora beticola strains, Coleophoma cylindrospora, Fusarium fracticaudum, Phialophora cf. hyalina, and Morchella septimelata.</title>
        <authorList>
            <person name="Wingfield B.D."/>
            <person name="Bills G.F."/>
            <person name="Dong Y."/>
            <person name="Huang W."/>
            <person name="Nel W.J."/>
            <person name="Swalarsk-Parry B.S."/>
            <person name="Vaghefi N."/>
            <person name="Wilken P.M."/>
            <person name="An Z."/>
            <person name="de Beer Z.W."/>
            <person name="De Vos L."/>
            <person name="Chen L."/>
            <person name="Duong T.A."/>
            <person name="Gao Y."/>
            <person name="Hammerbacher A."/>
            <person name="Kikkert J.R."/>
            <person name="Li Y."/>
            <person name="Li H."/>
            <person name="Li K."/>
            <person name="Li Q."/>
            <person name="Liu X."/>
            <person name="Ma X."/>
            <person name="Naidoo K."/>
            <person name="Pethybridge S.J."/>
            <person name="Sun J."/>
            <person name="Steenkamp E.T."/>
            <person name="van der Nest M.A."/>
            <person name="van Wyk S."/>
            <person name="Wingfield M.J."/>
            <person name="Xiong C."/>
            <person name="Yue Q."/>
            <person name="Zhang X."/>
        </authorList>
    </citation>
    <scope>NUCLEOTIDE SEQUENCE [LARGE SCALE GENOMIC DNA]</scope>
    <source>
        <strain evidence="2 3">BP6252</strain>
    </source>
</reference>
<gene>
    <name evidence="2" type="ORF">BP6252_04754</name>
</gene>
<dbReference type="EMBL" id="PDLM01000004">
    <property type="protein sequence ID" value="RDW80116.1"/>
    <property type="molecule type" value="Genomic_DNA"/>
</dbReference>
<protein>
    <submittedName>
        <fullName evidence="2">Uncharacterized protein</fullName>
    </submittedName>
</protein>
<proteinExistence type="predicted"/>